<dbReference type="InterPro" id="IPR038765">
    <property type="entry name" value="Papain-like_cys_pep_sf"/>
</dbReference>
<dbReference type="PANTHER" id="PTHR11786">
    <property type="entry name" value="N-HYDROXYARYLAMINE O-ACETYLTRANSFERASE"/>
    <property type="match status" value="1"/>
</dbReference>
<dbReference type="eggNOG" id="ENOG502RD0D">
    <property type="taxonomic scope" value="Eukaryota"/>
</dbReference>
<keyword evidence="4" id="KW-1185">Reference proteome</keyword>
<dbReference type="Pfam" id="PF00797">
    <property type="entry name" value="Acetyltransf_2"/>
    <property type="match status" value="1"/>
</dbReference>
<protein>
    <submittedName>
        <fullName evidence="3">Uncharacterized protein</fullName>
    </submittedName>
</protein>
<dbReference type="InterPro" id="IPR053710">
    <property type="entry name" value="Arylamine_NAT_domain_sf"/>
</dbReference>
<accession>D8PRH0</accession>
<dbReference type="PANTHER" id="PTHR11786:SF0">
    <property type="entry name" value="ARYLAMINE N-ACETYLTRANSFERASE 4-RELATED"/>
    <property type="match status" value="1"/>
</dbReference>
<dbReference type="InParanoid" id="D8PRH0"/>
<dbReference type="GO" id="GO:0016407">
    <property type="term" value="F:acetyltransferase activity"/>
    <property type="evidence" value="ECO:0007669"/>
    <property type="project" value="InterPro"/>
</dbReference>
<dbReference type="EMBL" id="GL377302">
    <property type="protein sequence ID" value="EFJ01787.1"/>
    <property type="molecule type" value="Genomic_DNA"/>
</dbReference>
<dbReference type="Gene3D" id="3.30.2140.20">
    <property type="match status" value="1"/>
</dbReference>
<evidence type="ECO:0000256" key="2">
    <source>
        <dbReference type="SAM" id="MobiDB-lite"/>
    </source>
</evidence>
<dbReference type="AlphaFoldDB" id="D8PRH0"/>
<evidence type="ECO:0000256" key="1">
    <source>
        <dbReference type="ARBA" id="ARBA00006547"/>
    </source>
</evidence>
<dbReference type="SUPFAM" id="SSF54001">
    <property type="entry name" value="Cysteine proteinases"/>
    <property type="match status" value="1"/>
</dbReference>
<sequence length="249" mass="27211">MSSPSYPRDYYERHVSKTGRRFGDVCFAATGLLLEMLRGLGYRVYGGGGRMNKAADGEPPQFGGLQHEVGFLQLGGGDRTTYIFDVSYGLGGLTRPILLSADPSNVVPGAAPPECHRLTKVPHPNSAIEGSSEWRLEVRCGQMYGGGWKIIYSFTEEEFYYPDFDMWMHAFNTREGGPGFWSSNPFVRYLIVGNDGSGGREEERGWGIGRTGAVEHPSGRGRGGEVESGGVEVEAEEVRRWGGEEGGGR</sequence>
<feature type="compositionally biased region" description="Basic and acidic residues" evidence="2">
    <location>
        <begin position="236"/>
        <end position="249"/>
    </location>
</feature>
<reference evidence="3 4" key="1">
    <citation type="journal article" date="2010" name="Nat. Biotechnol.">
        <title>Genome sequence of the model mushroom Schizophyllum commune.</title>
        <authorList>
            <person name="Ohm R.A."/>
            <person name="de Jong J.F."/>
            <person name="Lugones L.G."/>
            <person name="Aerts A."/>
            <person name="Kothe E."/>
            <person name="Stajich J.E."/>
            <person name="de Vries R.P."/>
            <person name="Record E."/>
            <person name="Levasseur A."/>
            <person name="Baker S.E."/>
            <person name="Bartholomew K.A."/>
            <person name="Coutinho P.M."/>
            <person name="Erdmann S."/>
            <person name="Fowler T.J."/>
            <person name="Gathman A.C."/>
            <person name="Lombard V."/>
            <person name="Henrissat B."/>
            <person name="Knabe N."/>
            <person name="Kuees U."/>
            <person name="Lilly W.W."/>
            <person name="Lindquist E."/>
            <person name="Lucas S."/>
            <person name="Magnuson J.K."/>
            <person name="Piumi F."/>
            <person name="Raudaskoski M."/>
            <person name="Salamov A."/>
            <person name="Schmutz J."/>
            <person name="Schwarze F.W.M.R."/>
            <person name="vanKuyk P.A."/>
            <person name="Horton J.S."/>
            <person name="Grigoriev I.V."/>
            <person name="Woesten H.A.B."/>
        </authorList>
    </citation>
    <scope>NUCLEOTIDE SEQUENCE [LARGE SCALE GENOMIC DNA]</scope>
    <source>
        <strain evidence="4">H4-8 / FGSC 9210</strain>
    </source>
</reference>
<dbReference type="VEuPathDB" id="FungiDB:SCHCODRAFT_02447642"/>
<organism evidence="4">
    <name type="scientific">Schizophyllum commune (strain H4-8 / FGSC 9210)</name>
    <name type="common">Split gill fungus</name>
    <dbReference type="NCBI Taxonomy" id="578458"/>
    <lineage>
        <taxon>Eukaryota</taxon>
        <taxon>Fungi</taxon>
        <taxon>Dikarya</taxon>
        <taxon>Basidiomycota</taxon>
        <taxon>Agaricomycotina</taxon>
        <taxon>Agaricomycetes</taxon>
        <taxon>Agaricomycetidae</taxon>
        <taxon>Agaricales</taxon>
        <taxon>Schizophyllaceae</taxon>
        <taxon>Schizophyllum</taxon>
    </lineage>
</organism>
<feature type="non-terminal residue" evidence="3">
    <location>
        <position position="249"/>
    </location>
</feature>
<dbReference type="InterPro" id="IPR001447">
    <property type="entry name" value="Arylamine_N-AcTrfase"/>
</dbReference>
<feature type="region of interest" description="Disordered" evidence="2">
    <location>
        <begin position="197"/>
        <end position="249"/>
    </location>
</feature>
<name>D8PRH0_SCHCM</name>
<dbReference type="HOGENOM" id="CLU_1116291_0_0_1"/>
<dbReference type="Proteomes" id="UP000007431">
    <property type="component" value="Unassembled WGS sequence"/>
</dbReference>
<comment type="similarity">
    <text evidence="1">Belongs to the arylamine N-acetyltransferase family.</text>
</comment>
<gene>
    <name evidence="3" type="ORF">SCHCODRAFT_102847</name>
</gene>
<evidence type="ECO:0000313" key="3">
    <source>
        <dbReference type="EMBL" id="EFJ01787.1"/>
    </source>
</evidence>
<evidence type="ECO:0000313" key="4">
    <source>
        <dbReference type="Proteomes" id="UP000007431"/>
    </source>
</evidence>
<proteinExistence type="inferred from homology"/>